<evidence type="ECO:0000313" key="2">
    <source>
        <dbReference type="EMBL" id="GGP04270.1"/>
    </source>
</evidence>
<feature type="transmembrane region" description="Helical" evidence="1">
    <location>
        <begin position="169"/>
        <end position="186"/>
    </location>
</feature>
<feature type="transmembrane region" description="Helical" evidence="1">
    <location>
        <begin position="136"/>
        <end position="157"/>
    </location>
</feature>
<keyword evidence="3" id="KW-1185">Reference proteome</keyword>
<comment type="caution">
    <text evidence="2">The sequence shown here is derived from an EMBL/GenBank/DDBJ whole genome shotgun (WGS) entry which is preliminary data.</text>
</comment>
<keyword evidence="1" id="KW-0812">Transmembrane</keyword>
<accession>A0ABQ2NLA7</accession>
<feature type="transmembrane region" description="Helical" evidence="1">
    <location>
        <begin position="29"/>
        <end position="46"/>
    </location>
</feature>
<evidence type="ECO:0000256" key="1">
    <source>
        <dbReference type="SAM" id="Phobius"/>
    </source>
</evidence>
<proteinExistence type="predicted"/>
<sequence>MGELEKWRFGLKFDIELKTKLMKFLKTKYITPIALLIFFMPFLRMCESNKSIKEIEHKKENVTEIITEKEGGLYVGNEINLNAYEIAYYPFRMIKEKDFELKFFRDKEFYAIILYSIVILFSILMIVFSWEKRYFLVRNLGIVNIILLTISTILFVKSKFIDEFADVKYGLYVFLIYSILIIYIANKENLEFKT</sequence>
<gene>
    <name evidence="2" type="ORF">GCM10010992_15580</name>
</gene>
<name>A0ABQ2NLA7_9FLAO</name>
<feature type="transmembrane region" description="Helical" evidence="1">
    <location>
        <begin position="109"/>
        <end position="130"/>
    </location>
</feature>
<protein>
    <submittedName>
        <fullName evidence="2">Uncharacterized protein</fullName>
    </submittedName>
</protein>
<dbReference type="Proteomes" id="UP000620064">
    <property type="component" value="Unassembled WGS sequence"/>
</dbReference>
<dbReference type="EMBL" id="BMLV01000003">
    <property type="protein sequence ID" value="GGP04270.1"/>
    <property type="molecule type" value="Genomic_DNA"/>
</dbReference>
<keyword evidence="1" id="KW-1133">Transmembrane helix</keyword>
<keyword evidence="1" id="KW-0472">Membrane</keyword>
<reference evidence="3" key="1">
    <citation type="journal article" date="2019" name="Int. J. Syst. Evol. Microbiol.">
        <title>The Global Catalogue of Microorganisms (GCM) 10K type strain sequencing project: providing services to taxonomists for standard genome sequencing and annotation.</title>
        <authorList>
            <consortium name="The Broad Institute Genomics Platform"/>
            <consortium name="The Broad Institute Genome Sequencing Center for Infectious Disease"/>
            <person name="Wu L."/>
            <person name="Ma J."/>
        </authorList>
    </citation>
    <scope>NUCLEOTIDE SEQUENCE [LARGE SCALE GENOMIC DNA]</scope>
    <source>
        <strain evidence="3">CGMCC 1.7656</strain>
    </source>
</reference>
<evidence type="ECO:0000313" key="3">
    <source>
        <dbReference type="Proteomes" id="UP000620064"/>
    </source>
</evidence>
<organism evidence="2 3">
    <name type="scientific">Cloacibacterium rupense</name>
    <dbReference type="NCBI Taxonomy" id="517423"/>
    <lineage>
        <taxon>Bacteria</taxon>
        <taxon>Pseudomonadati</taxon>
        <taxon>Bacteroidota</taxon>
        <taxon>Flavobacteriia</taxon>
        <taxon>Flavobacteriales</taxon>
        <taxon>Weeksellaceae</taxon>
    </lineage>
</organism>